<dbReference type="Proteomes" id="UP000293846">
    <property type="component" value="Unassembled WGS sequence"/>
</dbReference>
<evidence type="ECO:0000313" key="2">
    <source>
        <dbReference type="EMBL" id="TCJ00023.1"/>
    </source>
</evidence>
<feature type="domain" description="Calcineurin-like phosphoesterase" evidence="1">
    <location>
        <begin position="8"/>
        <end position="176"/>
    </location>
</feature>
<dbReference type="GO" id="GO:0008803">
    <property type="term" value="F:bis(5'-nucleosyl)-tetraphosphatase (symmetrical) activity"/>
    <property type="evidence" value="ECO:0007669"/>
    <property type="project" value="TreeGrafter"/>
</dbReference>
<evidence type="ECO:0000313" key="3">
    <source>
        <dbReference type="Proteomes" id="UP000293846"/>
    </source>
</evidence>
<dbReference type="InterPro" id="IPR004843">
    <property type="entry name" value="Calcineurin-like_PHP"/>
</dbReference>
<protein>
    <submittedName>
        <fullName evidence="2">Serine/threonine protein phosphatase</fullName>
    </submittedName>
</protein>
<keyword evidence="3" id="KW-1185">Reference proteome</keyword>
<dbReference type="AlphaFoldDB" id="A0A4R1AK85"/>
<comment type="caution">
    <text evidence="2">The sequence shown here is derived from an EMBL/GenBank/DDBJ whole genome shotgun (WGS) entry which is preliminary data.</text>
</comment>
<dbReference type="Pfam" id="PF00149">
    <property type="entry name" value="Metallophos"/>
    <property type="match status" value="1"/>
</dbReference>
<dbReference type="InterPro" id="IPR050126">
    <property type="entry name" value="Ap4A_hydrolase"/>
</dbReference>
<accession>A0A4R1AK85</accession>
<dbReference type="GO" id="GO:0110154">
    <property type="term" value="P:RNA decapping"/>
    <property type="evidence" value="ECO:0007669"/>
    <property type="project" value="TreeGrafter"/>
</dbReference>
<name>A0A4R1AK85_9BACI</name>
<sequence>MKYSSATDQLILLGDYIDRGKDNKKVVEFVRELEGYGAIALSGNHDQMFLDYVKRPHVYSNVYNYLRNGGETTLKNYIKDFESYQWHDESYRQWAEEIMLQHGDDVEFLESLPYYHETEDYIFVHAGINPHLKDWKNSGRDDFIWIRDQFLNHDHEHKQTIIHGHTPCTYLHKKHDIYFGNKKIGIDGACAYGGQLNCLEIKDGEHKQYHI</sequence>
<dbReference type="GO" id="GO:0005737">
    <property type="term" value="C:cytoplasm"/>
    <property type="evidence" value="ECO:0007669"/>
    <property type="project" value="TreeGrafter"/>
</dbReference>
<gene>
    <name evidence="2" type="ORF">E0Y62_26935</name>
</gene>
<dbReference type="GO" id="GO:0016791">
    <property type="term" value="F:phosphatase activity"/>
    <property type="evidence" value="ECO:0007669"/>
    <property type="project" value="TreeGrafter"/>
</dbReference>
<dbReference type="PANTHER" id="PTHR42850">
    <property type="entry name" value="METALLOPHOSPHOESTERASE"/>
    <property type="match status" value="1"/>
</dbReference>
<evidence type="ECO:0000259" key="1">
    <source>
        <dbReference type="Pfam" id="PF00149"/>
    </source>
</evidence>
<dbReference type="EMBL" id="SJTH01000124">
    <property type="protein sequence ID" value="TCJ00023.1"/>
    <property type="molecule type" value="Genomic_DNA"/>
</dbReference>
<organism evidence="2 3">
    <name type="scientific">Cytobacillus praedii</name>
    <dbReference type="NCBI Taxonomy" id="1742358"/>
    <lineage>
        <taxon>Bacteria</taxon>
        <taxon>Bacillati</taxon>
        <taxon>Bacillota</taxon>
        <taxon>Bacilli</taxon>
        <taxon>Bacillales</taxon>
        <taxon>Bacillaceae</taxon>
        <taxon>Cytobacillus</taxon>
    </lineage>
</organism>
<dbReference type="InterPro" id="IPR029052">
    <property type="entry name" value="Metallo-depent_PP-like"/>
</dbReference>
<feature type="non-terminal residue" evidence="2">
    <location>
        <position position="211"/>
    </location>
</feature>
<reference evidence="2 3" key="1">
    <citation type="submission" date="2019-03" db="EMBL/GenBank/DDBJ databases">
        <authorList>
            <person name="Jensen L."/>
            <person name="Storgaard J."/>
            <person name="Sulaj E."/>
            <person name="Schramm A."/>
            <person name="Marshall I.P.G."/>
        </authorList>
    </citation>
    <scope>NUCLEOTIDE SEQUENCE [LARGE SCALE GENOMIC DNA]</scope>
    <source>
        <strain evidence="2 3">2017H2G3</strain>
    </source>
</reference>
<dbReference type="SUPFAM" id="SSF56300">
    <property type="entry name" value="Metallo-dependent phosphatases"/>
    <property type="match status" value="1"/>
</dbReference>
<proteinExistence type="predicted"/>
<dbReference type="OrthoDB" id="384253at2"/>
<dbReference type="Gene3D" id="3.60.21.10">
    <property type="match status" value="1"/>
</dbReference>
<dbReference type="PANTHER" id="PTHR42850:SF4">
    <property type="entry name" value="ZINC-DEPENDENT ENDOPOLYPHOSPHATASE"/>
    <property type="match status" value="1"/>
</dbReference>